<evidence type="ECO:0000256" key="1">
    <source>
        <dbReference type="ARBA" id="ARBA00004651"/>
    </source>
</evidence>
<dbReference type="VEuPathDB" id="VectorBase:AAEL011073"/>
<feature type="transmembrane region" description="Helical" evidence="8">
    <location>
        <begin position="177"/>
        <end position="200"/>
    </location>
</feature>
<feature type="transmembrane region" description="Helical" evidence="8">
    <location>
        <begin position="50"/>
        <end position="72"/>
    </location>
</feature>
<dbReference type="GO" id="GO:0005886">
    <property type="term" value="C:plasma membrane"/>
    <property type="evidence" value="ECO:0007669"/>
    <property type="project" value="UniProtKB-SubCell"/>
</dbReference>
<dbReference type="Proteomes" id="UP000008820">
    <property type="component" value="Chromosome 2"/>
</dbReference>
<keyword evidence="6 8" id="KW-0675">Receptor</keyword>
<dbReference type="GO" id="GO:0030424">
    <property type="term" value="C:axon"/>
    <property type="evidence" value="ECO:0007669"/>
    <property type="project" value="TreeGrafter"/>
</dbReference>
<evidence type="ECO:0000256" key="8">
    <source>
        <dbReference type="RuleBase" id="RU363108"/>
    </source>
</evidence>
<gene>
    <name evidence="9" type="primary">5574306</name>
</gene>
<dbReference type="GO" id="GO:0030425">
    <property type="term" value="C:dendrite"/>
    <property type="evidence" value="ECO:0007669"/>
    <property type="project" value="TreeGrafter"/>
</dbReference>
<dbReference type="Pfam" id="PF08395">
    <property type="entry name" value="7tm_7"/>
    <property type="match status" value="1"/>
</dbReference>
<dbReference type="GO" id="GO:0050909">
    <property type="term" value="P:sensory perception of taste"/>
    <property type="evidence" value="ECO:0007669"/>
    <property type="project" value="InterPro"/>
</dbReference>
<dbReference type="OrthoDB" id="6366728at2759"/>
<evidence type="ECO:0000256" key="7">
    <source>
        <dbReference type="ARBA" id="ARBA00023224"/>
    </source>
</evidence>
<keyword evidence="7 8" id="KW-0807">Transducer</keyword>
<evidence type="ECO:0000256" key="5">
    <source>
        <dbReference type="ARBA" id="ARBA00023136"/>
    </source>
</evidence>
<comment type="subcellular location">
    <subcellularLocation>
        <location evidence="1 8">Cell membrane</location>
        <topology evidence="1 8">Multi-pass membrane protein</topology>
    </subcellularLocation>
</comment>
<reference evidence="9" key="2">
    <citation type="submission" date="2020-05" db="UniProtKB">
        <authorList>
            <consortium name="EnsemblMetazoa"/>
        </authorList>
    </citation>
    <scope>IDENTIFICATION</scope>
    <source>
        <strain evidence="9">LVP_AGWG</strain>
    </source>
</reference>
<protein>
    <recommendedName>
        <fullName evidence="8">Gustatory receptor</fullName>
    </recommendedName>
</protein>
<dbReference type="GO" id="GO:0007635">
    <property type="term" value="P:chemosensory behavior"/>
    <property type="evidence" value="ECO:0007669"/>
    <property type="project" value="TreeGrafter"/>
</dbReference>
<comment type="function">
    <text evidence="8">Gustatory receptor which mediates acceptance or avoidance behavior, depending on its substrates.</text>
</comment>
<comment type="similarity">
    <text evidence="8">Belongs to the insect chemoreceptor superfamily. Gustatory receptor (GR) family.</text>
</comment>
<evidence type="ECO:0000313" key="9">
    <source>
        <dbReference type="EnsemblMetazoa" id="AAEL011073-PC"/>
    </source>
</evidence>
<evidence type="ECO:0000256" key="4">
    <source>
        <dbReference type="ARBA" id="ARBA00022989"/>
    </source>
</evidence>
<dbReference type="GO" id="GO:0007165">
    <property type="term" value="P:signal transduction"/>
    <property type="evidence" value="ECO:0007669"/>
    <property type="project" value="UniProtKB-KW"/>
</dbReference>
<keyword evidence="3 8" id="KW-0812">Transmembrane</keyword>
<dbReference type="PANTHER" id="PTHR21143">
    <property type="entry name" value="INVERTEBRATE GUSTATORY RECEPTOR"/>
    <property type="match status" value="1"/>
</dbReference>
<dbReference type="AlphaFoldDB" id="A0A1S4FSL6"/>
<feature type="transmembrane region" description="Helical" evidence="8">
    <location>
        <begin position="92"/>
        <end position="111"/>
    </location>
</feature>
<reference evidence="9 10" key="1">
    <citation type="submission" date="2017-06" db="EMBL/GenBank/DDBJ databases">
        <title>Aedes aegypti genome working group (AGWG) sequencing and assembly.</title>
        <authorList>
            <consortium name="Aedes aegypti Genome Working Group (AGWG)"/>
            <person name="Matthews B.J."/>
        </authorList>
    </citation>
    <scope>NUCLEOTIDE SEQUENCE [LARGE SCALE GENOMIC DNA]</scope>
    <source>
        <strain evidence="9 10">LVP_AGWG</strain>
    </source>
</reference>
<dbReference type="GO" id="GO:0043025">
    <property type="term" value="C:neuronal cell body"/>
    <property type="evidence" value="ECO:0007669"/>
    <property type="project" value="TreeGrafter"/>
</dbReference>
<feature type="transmembrane region" description="Helical" evidence="8">
    <location>
        <begin position="322"/>
        <end position="343"/>
    </location>
</feature>
<sequence>MAVSTWFRNLIKPKNFIEAQRPVLALTFIGGMTPFRLVKQNNQTILQCSTFGYANSFIHTTIFILCYGIAIYKSESVTGYFIRSDISNLGDILQAATGIGALVMTFFYSIFQRHRLIEAFYSLALTDQHFNEIGIEIDYQKSLVRNYTIVLLQLLVLATYTATSSTIVLSSGYSLCLAAWITFLLPFVMMSMIIILYFSLVDQCKHRFNLLNKMLEQLRIKTVQKQLLRYSDKHIAEVPMFQKPFAVTMVFPVSVTEIVNHLASIQSDLCDACESIEDHFTLQMLTVVAISFLISVFDLYYISEKIFTDGATSTHVNKFQFVAFFFYQGLVHVIAVMKIVYIASMAIRENKQIAVNVHKLINVNNYDDELTKQLTNLSLQMTHRKVAFTAYGFFKLDFTLLFTLVGAATTYLVILVQFSLNQSQPCNQSMINYVTTPANTTLSP</sequence>
<accession>A0A1S4FSL6</accession>
<feature type="transmembrane region" description="Helical" evidence="8">
    <location>
        <begin position="149"/>
        <end position="171"/>
    </location>
</feature>
<dbReference type="EnsemblMetazoa" id="AAEL011073-RC">
    <property type="protein sequence ID" value="AAEL011073-PC"/>
    <property type="gene ID" value="AAEL011073"/>
</dbReference>
<dbReference type="InterPro" id="IPR013604">
    <property type="entry name" value="7TM_chemorcpt"/>
</dbReference>
<feature type="transmembrane region" description="Helical" evidence="8">
    <location>
        <begin position="398"/>
        <end position="420"/>
    </location>
</feature>
<keyword evidence="2 8" id="KW-1003">Cell membrane</keyword>
<dbReference type="PANTHER" id="PTHR21143:SF104">
    <property type="entry name" value="GUSTATORY RECEPTOR 8A-RELATED"/>
    <property type="match status" value="1"/>
</dbReference>
<keyword evidence="4 8" id="KW-1133">Transmembrane helix</keyword>
<dbReference type="GO" id="GO:0008049">
    <property type="term" value="P:male courtship behavior"/>
    <property type="evidence" value="ECO:0007669"/>
    <property type="project" value="TreeGrafter"/>
</dbReference>
<keyword evidence="10" id="KW-1185">Reference proteome</keyword>
<organism evidence="9 10">
    <name type="scientific">Aedes aegypti</name>
    <name type="common">Yellowfever mosquito</name>
    <name type="synonym">Culex aegypti</name>
    <dbReference type="NCBI Taxonomy" id="7159"/>
    <lineage>
        <taxon>Eukaryota</taxon>
        <taxon>Metazoa</taxon>
        <taxon>Ecdysozoa</taxon>
        <taxon>Arthropoda</taxon>
        <taxon>Hexapoda</taxon>
        <taxon>Insecta</taxon>
        <taxon>Pterygota</taxon>
        <taxon>Neoptera</taxon>
        <taxon>Endopterygota</taxon>
        <taxon>Diptera</taxon>
        <taxon>Nematocera</taxon>
        <taxon>Culicoidea</taxon>
        <taxon>Culicidae</taxon>
        <taxon>Culicinae</taxon>
        <taxon>Aedini</taxon>
        <taxon>Aedes</taxon>
        <taxon>Stegomyia</taxon>
    </lineage>
</organism>
<evidence type="ECO:0000256" key="3">
    <source>
        <dbReference type="ARBA" id="ARBA00022692"/>
    </source>
</evidence>
<keyword evidence="5 8" id="KW-0472">Membrane</keyword>
<proteinExistence type="inferred from homology"/>
<evidence type="ECO:0000256" key="2">
    <source>
        <dbReference type="ARBA" id="ARBA00022475"/>
    </source>
</evidence>
<evidence type="ECO:0000313" key="10">
    <source>
        <dbReference type="Proteomes" id="UP000008820"/>
    </source>
</evidence>
<name>A0A1S4FSL6_AEDAE</name>
<feature type="transmembrane region" description="Helical" evidence="8">
    <location>
        <begin position="284"/>
        <end position="302"/>
    </location>
</feature>
<evidence type="ECO:0000256" key="6">
    <source>
        <dbReference type="ARBA" id="ARBA00023170"/>
    </source>
</evidence>